<dbReference type="OrthoDB" id="7485842at2759"/>
<accession>A0A1C9EGF6</accession>
<name>A0A1C9EGF6_BICAN</name>
<evidence type="ECO:0008006" key="3">
    <source>
        <dbReference type="Google" id="ProtNLM"/>
    </source>
</evidence>
<sequence>MAGANSAMFIFEVVVGNVKSMVESRHLLIKSDFGDVFSLELKDPKTMHIVIPEPPPLPPEPPGKKGKKKAPKPKKGKKGVVEAPPPEPVIQSGQSILFSSNAEFIIQTMKKFPLELSLWSKEDNLTYIGGTSIPWDPAFLIYLEKICNCELPPPVTIIDDYNIFEEGTAKLMAQIGLQIKLTFLSDKLTSAFRTLSEDATVKKVLYTGINSKTTSFMCTLKTTDEEFEENCNKIENNFVIEKSKPNKIAYADYKNAPGVNLTSYTDGDYCCRNNADKPPDSIYKAPETCPDIDFIIDYVRKIIVSCNDNMRMLTPRPTIQPRIKATDIDRLCYCKQTKWPEGAIAERFKNEAQSEPCPVCNNESKPKGARGTTFDIANIKGPCGKTDCKIARDLREYIENLIEEENKEIDINDIIGPCGSRECRIAEKVQEFLRHEGVFTHGATLEGLSTQCGCIKTMQEALTQKKSCDSSCSKDCAETTSEESNCDGSVCPFRSKDKQVYDVYYFTVEYDFDKKSAGSTSPSNTTFKNSTRSTSPSNTNKSDKSSKYKYCSSDCPSTKTTTTNCSKSVCSNLLDKQEGMSDHKSKCQSSVCLDDEPSPADSNIEIKLDDIHNPCCVKTCDVADTVKDFIVDGITKSKGKVEQHPDECFCDCECNFKLTKNTTYCAVCGGYECLGHDVEHMPAFAKPHPCPIYHKMYDKKVIQIHSPWSGDEKEAKKVLDVMSIKSSRTQTGSKSGHGEKRSISRTMKNASEKKIKTVKEMKTEPEKKKVGKFTANVDTTIMPVEVKKKPETKYPYPQVPKTMGWNWNAEDIPGLKASQRPNNKPRPKWKPGAAHKLLVRRYRAIREGIDIIAKKKRAMMNRKKKIEMKPTLVVKKEDGEYTVQMEVLKKYSKERLLFQYPYDEKPPLIYKIGRTAEEQQKIQNQRERRQRRDTRRKSTLLQSTFRDRCQEICVKAFDQAMGVLPLPNPNDPECPCHTDAVKMLSPPIDSCSCSDEDNISSGDTDNDEWVIEFTPPIARWDVKVKHPPVLSANESQYTYLDYKVKLLDKQGNPVPRYFKGPDGKQECSDLGGFWGPKHEWFEINKDGYIGPDGRWIPMNFIGPDGMFYSAEEGFFTDNSGRNLTLGVDGYIDKDGKWAWYSKQRGKSPKSMLSSRIDTALDIKKSKTIENTRVTTSKTKGNIGNKNDSKTNKCKTQSPVLSKNARFSSKEKKVVQLQSSKRKNPLVMSASVNFDQYRLFNSTSMKNTSDGKNLEKKLEKYNEIMRELEMYDEVSDIKRPGKTNRASNTSGKFFCSLRKA</sequence>
<feature type="compositionally biased region" description="Polar residues" evidence="1">
    <location>
        <begin position="1175"/>
        <end position="1185"/>
    </location>
</feature>
<feature type="compositionally biased region" description="Basic residues" evidence="1">
    <location>
        <begin position="64"/>
        <end position="78"/>
    </location>
</feature>
<feature type="region of interest" description="Disordered" evidence="1">
    <location>
        <begin position="1175"/>
        <end position="1195"/>
    </location>
</feature>
<protein>
    <recommendedName>
        <fullName evidence="3">DUF4776 domain-containing protein</fullName>
    </recommendedName>
</protein>
<feature type="compositionally biased region" description="Basic residues" evidence="1">
    <location>
        <begin position="928"/>
        <end position="938"/>
    </location>
</feature>
<organism evidence="2">
    <name type="scientific">Bicyclus anynana</name>
    <name type="common">Squinting bush brown butterfly</name>
    <dbReference type="NCBI Taxonomy" id="110368"/>
    <lineage>
        <taxon>Eukaryota</taxon>
        <taxon>Metazoa</taxon>
        <taxon>Ecdysozoa</taxon>
        <taxon>Arthropoda</taxon>
        <taxon>Hexapoda</taxon>
        <taxon>Insecta</taxon>
        <taxon>Pterygota</taxon>
        <taxon>Neoptera</taxon>
        <taxon>Endopterygota</taxon>
        <taxon>Lepidoptera</taxon>
        <taxon>Glossata</taxon>
        <taxon>Ditrysia</taxon>
        <taxon>Papilionoidea</taxon>
        <taxon>Nymphalidae</taxon>
        <taxon>Satyrinae</taxon>
        <taxon>Satyrini</taxon>
        <taxon>Mycalesina</taxon>
        <taxon>Bicyclus</taxon>
    </lineage>
</organism>
<feature type="region of interest" description="Disordered" evidence="1">
    <location>
        <begin position="49"/>
        <end position="86"/>
    </location>
</feature>
<feature type="region of interest" description="Disordered" evidence="1">
    <location>
        <begin position="725"/>
        <end position="754"/>
    </location>
</feature>
<dbReference type="Pfam" id="PF14924">
    <property type="entry name" value="MAP10_N"/>
    <property type="match status" value="1"/>
</dbReference>
<evidence type="ECO:0000313" key="2">
    <source>
        <dbReference type="EMBL" id="AON96573.1"/>
    </source>
</evidence>
<feature type="compositionally biased region" description="Polar residues" evidence="1">
    <location>
        <begin position="725"/>
        <end position="734"/>
    </location>
</feature>
<proteinExistence type="predicted"/>
<reference evidence="2" key="1">
    <citation type="submission" date="2016-08" db="EMBL/GenBank/DDBJ databases">
        <authorList>
            <person name="Seilhamer J.J."/>
        </authorList>
    </citation>
    <scope>NUCLEOTIDE SEQUENCE</scope>
</reference>
<dbReference type="EMBL" id="KX778609">
    <property type="protein sequence ID" value="AON96573.1"/>
    <property type="molecule type" value="Genomic_DNA"/>
</dbReference>
<feature type="region of interest" description="Disordered" evidence="1">
    <location>
        <begin position="919"/>
        <end position="939"/>
    </location>
</feature>
<feature type="region of interest" description="Disordered" evidence="1">
    <location>
        <begin position="517"/>
        <end position="549"/>
    </location>
</feature>
<feature type="compositionally biased region" description="Pro residues" evidence="1">
    <location>
        <begin position="52"/>
        <end position="61"/>
    </location>
</feature>
<evidence type="ECO:0000256" key="1">
    <source>
        <dbReference type="SAM" id="MobiDB-lite"/>
    </source>
</evidence>
<feature type="compositionally biased region" description="Polar residues" evidence="1">
    <location>
        <begin position="517"/>
        <end position="528"/>
    </location>
</feature>
<feature type="compositionally biased region" description="Low complexity" evidence="1">
    <location>
        <begin position="529"/>
        <end position="540"/>
    </location>
</feature>